<dbReference type="FunFam" id="3.40.50.20:FF:000006">
    <property type="entry name" value="Phosphoribosylamine--glycine ligase, chloroplastic"/>
    <property type="match status" value="1"/>
</dbReference>
<evidence type="ECO:0000259" key="19">
    <source>
        <dbReference type="PROSITE" id="PS50975"/>
    </source>
</evidence>
<dbReference type="SUPFAM" id="SSF52440">
    <property type="entry name" value="PreATP-grasp domain"/>
    <property type="match status" value="1"/>
</dbReference>
<evidence type="ECO:0000256" key="16">
    <source>
        <dbReference type="ARBA" id="ARBA00079592"/>
    </source>
</evidence>
<dbReference type="SUPFAM" id="SSF56059">
    <property type="entry name" value="Glutathione synthetase ATP-binding domain-like"/>
    <property type="match status" value="1"/>
</dbReference>
<dbReference type="SUPFAM" id="SSF51246">
    <property type="entry name" value="Rudiment single hybrid motif"/>
    <property type="match status" value="1"/>
</dbReference>
<comment type="similarity">
    <text evidence="13 17">Belongs to the GARS family.</text>
</comment>
<dbReference type="Gene3D" id="3.30.1490.20">
    <property type="entry name" value="ATP-grasp fold, A domain"/>
    <property type="match status" value="1"/>
</dbReference>
<dbReference type="GO" id="GO:0005524">
    <property type="term" value="F:ATP binding"/>
    <property type="evidence" value="ECO:0007669"/>
    <property type="project" value="UniProtKB-UniRule"/>
</dbReference>
<dbReference type="GO" id="GO:0006189">
    <property type="term" value="P:'de novo' IMP biosynthetic process"/>
    <property type="evidence" value="ECO:0007669"/>
    <property type="project" value="UniProtKB-UniRule"/>
</dbReference>
<evidence type="ECO:0000256" key="15">
    <source>
        <dbReference type="ARBA" id="ARBA00042864"/>
    </source>
</evidence>
<evidence type="ECO:0000256" key="10">
    <source>
        <dbReference type="ARBA" id="ARBA00022840"/>
    </source>
</evidence>
<evidence type="ECO:0000256" key="2">
    <source>
        <dbReference type="ARBA" id="ARBA00001946"/>
    </source>
</evidence>
<dbReference type="EMBL" id="CP047656">
    <property type="protein sequence ID" value="QHJ12190.1"/>
    <property type="molecule type" value="Genomic_DNA"/>
</dbReference>
<evidence type="ECO:0000256" key="18">
    <source>
        <dbReference type="PROSITE-ProRule" id="PRU00409"/>
    </source>
</evidence>
<dbReference type="FunFam" id="3.30.470.20:FF:000031">
    <property type="entry name" value="Phosphoribosylamine--glycine ligase"/>
    <property type="match status" value="1"/>
</dbReference>
<protein>
    <recommendedName>
        <fullName evidence="5 17">Phosphoribosylamine--glycine ligase</fullName>
        <ecNumber evidence="4 17">6.3.4.13</ecNumber>
    </recommendedName>
    <alternativeName>
        <fullName evidence="16 17">GARS</fullName>
    </alternativeName>
    <alternativeName>
        <fullName evidence="14 17">Glycinamide ribonucleotide synthetase</fullName>
    </alternativeName>
    <alternativeName>
        <fullName evidence="15 17">Phosphoribosylglycinamide synthetase</fullName>
    </alternativeName>
</protein>
<dbReference type="FunFam" id="3.30.1490.20:FF:000006">
    <property type="entry name" value="phosphoribosylamine--glycine ligase, chloroplastic-like"/>
    <property type="match status" value="1"/>
</dbReference>
<name>A0A857JM46_9ALTE</name>
<dbReference type="NCBIfam" id="TIGR00877">
    <property type="entry name" value="purD"/>
    <property type="match status" value="1"/>
</dbReference>
<dbReference type="OrthoDB" id="9807240at2"/>
<dbReference type="SMART" id="SM01210">
    <property type="entry name" value="GARS_C"/>
    <property type="match status" value="1"/>
</dbReference>
<dbReference type="GO" id="GO:0004637">
    <property type="term" value="F:phosphoribosylamine-glycine ligase activity"/>
    <property type="evidence" value="ECO:0007669"/>
    <property type="project" value="UniProtKB-UniRule"/>
</dbReference>
<dbReference type="SMART" id="SM01209">
    <property type="entry name" value="GARS_A"/>
    <property type="match status" value="1"/>
</dbReference>
<evidence type="ECO:0000256" key="17">
    <source>
        <dbReference type="HAMAP-Rule" id="MF_00138"/>
    </source>
</evidence>
<dbReference type="PROSITE" id="PS50975">
    <property type="entry name" value="ATP_GRASP"/>
    <property type="match status" value="1"/>
</dbReference>
<keyword evidence="12" id="KW-0464">Manganese</keyword>
<dbReference type="Pfam" id="PF01071">
    <property type="entry name" value="GARS_A"/>
    <property type="match status" value="1"/>
</dbReference>
<dbReference type="FunFam" id="3.90.600.10:FF:000001">
    <property type="entry name" value="Trifunctional purine biosynthetic protein adenosine-3"/>
    <property type="match status" value="1"/>
</dbReference>
<comment type="pathway">
    <text evidence="3 17">Purine metabolism; IMP biosynthesis via de novo pathway; N(1)-(5-phospho-D-ribosyl)glycinamide from 5-phospho-alpha-D-ribose 1-diphosphate: step 2/2.</text>
</comment>
<dbReference type="InterPro" id="IPR020560">
    <property type="entry name" value="PRibGlycinamide_synth_C-dom"/>
</dbReference>
<keyword evidence="8 18" id="KW-0547">Nucleotide-binding</keyword>
<gene>
    <name evidence="17" type="primary">purD</name>
    <name evidence="20" type="ORF">FX988_02441</name>
</gene>
<dbReference type="InterPro" id="IPR013815">
    <property type="entry name" value="ATP_grasp_subdomain_1"/>
</dbReference>
<organism evidence="20 21">
    <name type="scientific">Paraglaciecola mesophila</name>
    <dbReference type="NCBI Taxonomy" id="197222"/>
    <lineage>
        <taxon>Bacteria</taxon>
        <taxon>Pseudomonadati</taxon>
        <taxon>Pseudomonadota</taxon>
        <taxon>Gammaproteobacteria</taxon>
        <taxon>Alteromonadales</taxon>
        <taxon>Alteromonadaceae</taxon>
        <taxon>Paraglaciecola</taxon>
    </lineage>
</organism>
<dbReference type="AlphaFoldDB" id="A0A857JM46"/>
<dbReference type="Gene3D" id="3.90.600.10">
    <property type="entry name" value="Phosphoribosylglycinamide synthetase, C-terminal domain"/>
    <property type="match status" value="1"/>
</dbReference>
<sequence length="429" mass="45480">MKVLIIGGGGREHALGFKAAQSDNVSHVYVAPGNAGTALEPKLENVPIDVEEIEALVTFAKQNAIALTIVGPEVPLVLGVVDAFQAEGLAIFGPSKAAAQLEGSKAFTKDFLARHKIPTAEYQNFTEIEPAIAYLQEKGAPIVIKADGLAAGKGVIVAMTLAEAEEAVRDMLAGNAFGEAGSRVVIEEFLDGEEASFIVMVDGKNVLPFATSQDHKRVGNGDTGPNTGGMGAYSPAPVVTDEIHQRVMNEVIYPTVEGMASEGNDYHGFLYAGLMIMSDGTPKVIEYNCRFGDPETQPIMLRLQSDLVELVQLAIDGKLDQATAKFDPRAAVGVVLAAGGYPQAYKKGDIISGLSLSDSADLSAKVFHAGTKEVEGQVTTNGGRVLCATALGETVTQAQQRAYELANTISWEGMFYRDDIAYRAIAREQ</sequence>
<keyword evidence="10 18" id="KW-0067">ATP-binding</keyword>
<evidence type="ECO:0000256" key="6">
    <source>
        <dbReference type="ARBA" id="ARBA00022598"/>
    </source>
</evidence>
<dbReference type="RefSeq" id="WP_160180118.1">
    <property type="nucleotide sequence ID" value="NZ_CP047656.1"/>
</dbReference>
<evidence type="ECO:0000313" key="21">
    <source>
        <dbReference type="Proteomes" id="UP000464524"/>
    </source>
</evidence>
<keyword evidence="11" id="KW-0460">Magnesium</keyword>
<evidence type="ECO:0000256" key="7">
    <source>
        <dbReference type="ARBA" id="ARBA00022723"/>
    </source>
</evidence>
<dbReference type="GO" id="GO:0009113">
    <property type="term" value="P:purine nucleobase biosynthetic process"/>
    <property type="evidence" value="ECO:0007669"/>
    <property type="project" value="InterPro"/>
</dbReference>
<evidence type="ECO:0000256" key="13">
    <source>
        <dbReference type="ARBA" id="ARBA00038345"/>
    </source>
</evidence>
<evidence type="ECO:0000256" key="11">
    <source>
        <dbReference type="ARBA" id="ARBA00022842"/>
    </source>
</evidence>
<dbReference type="Gene3D" id="3.30.470.20">
    <property type="entry name" value="ATP-grasp fold, B domain"/>
    <property type="match status" value="1"/>
</dbReference>
<feature type="domain" description="ATP-grasp" evidence="19">
    <location>
        <begin position="109"/>
        <end position="316"/>
    </location>
</feature>
<evidence type="ECO:0000313" key="20">
    <source>
        <dbReference type="EMBL" id="QHJ12190.1"/>
    </source>
</evidence>
<evidence type="ECO:0000256" key="14">
    <source>
        <dbReference type="ARBA" id="ARBA00042242"/>
    </source>
</evidence>
<accession>A0A857JM46</accession>
<dbReference type="InterPro" id="IPR020561">
    <property type="entry name" value="PRibGlycinamid_synth_ATP-grasp"/>
</dbReference>
<keyword evidence="21" id="KW-1185">Reference proteome</keyword>
<keyword evidence="7" id="KW-0479">Metal-binding</keyword>
<dbReference type="Proteomes" id="UP000464524">
    <property type="component" value="Chromosome"/>
</dbReference>
<dbReference type="GO" id="GO:0046872">
    <property type="term" value="F:metal ion binding"/>
    <property type="evidence" value="ECO:0007669"/>
    <property type="project" value="UniProtKB-KW"/>
</dbReference>
<evidence type="ECO:0000256" key="9">
    <source>
        <dbReference type="ARBA" id="ARBA00022755"/>
    </source>
</evidence>
<dbReference type="InterPro" id="IPR016185">
    <property type="entry name" value="PreATP-grasp_dom_sf"/>
</dbReference>
<proteinExistence type="inferred from homology"/>
<reference evidence="20 21" key="1">
    <citation type="submission" date="2019-12" db="EMBL/GenBank/DDBJ databases">
        <title>Genome sequencing and assembly of endphytes of Porphyra tenera.</title>
        <authorList>
            <person name="Park J.M."/>
            <person name="Shin R."/>
            <person name="Jo S.H."/>
        </authorList>
    </citation>
    <scope>NUCLEOTIDE SEQUENCE [LARGE SCALE GENOMIC DNA]</scope>
    <source>
        <strain evidence="20 21">GPM4</strain>
    </source>
</reference>
<dbReference type="KEGG" id="pmes:FX988_02441"/>
<evidence type="ECO:0000256" key="1">
    <source>
        <dbReference type="ARBA" id="ARBA00001936"/>
    </source>
</evidence>
<dbReference type="InterPro" id="IPR037123">
    <property type="entry name" value="PRibGlycinamide_synth_C_sf"/>
</dbReference>
<dbReference type="InterPro" id="IPR000115">
    <property type="entry name" value="PRibGlycinamide_synth"/>
</dbReference>
<keyword evidence="9 17" id="KW-0658">Purine biosynthesis</keyword>
<dbReference type="Gene3D" id="3.40.50.20">
    <property type="match status" value="1"/>
</dbReference>
<comment type="catalytic activity">
    <reaction evidence="17">
        <text>5-phospho-beta-D-ribosylamine + glycine + ATP = N(1)-(5-phospho-beta-D-ribosyl)glycinamide + ADP + phosphate + H(+)</text>
        <dbReference type="Rhea" id="RHEA:17453"/>
        <dbReference type="ChEBI" id="CHEBI:15378"/>
        <dbReference type="ChEBI" id="CHEBI:30616"/>
        <dbReference type="ChEBI" id="CHEBI:43474"/>
        <dbReference type="ChEBI" id="CHEBI:57305"/>
        <dbReference type="ChEBI" id="CHEBI:58681"/>
        <dbReference type="ChEBI" id="CHEBI:143788"/>
        <dbReference type="ChEBI" id="CHEBI:456216"/>
        <dbReference type="EC" id="6.3.4.13"/>
    </reaction>
</comment>
<keyword evidence="6 17" id="KW-0436">Ligase</keyword>
<comment type="cofactor">
    <cofactor evidence="2">
        <name>Mg(2+)</name>
        <dbReference type="ChEBI" id="CHEBI:18420"/>
    </cofactor>
</comment>
<dbReference type="InterPro" id="IPR011054">
    <property type="entry name" value="Rudment_hybrid_motif"/>
</dbReference>
<dbReference type="Pfam" id="PF02843">
    <property type="entry name" value="GARS_C"/>
    <property type="match status" value="1"/>
</dbReference>
<evidence type="ECO:0000256" key="12">
    <source>
        <dbReference type="ARBA" id="ARBA00023211"/>
    </source>
</evidence>
<evidence type="ECO:0000256" key="5">
    <source>
        <dbReference type="ARBA" id="ARBA00020605"/>
    </source>
</evidence>
<evidence type="ECO:0000256" key="3">
    <source>
        <dbReference type="ARBA" id="ARBA00005174"/>
    </source>
</evidence>
<dbReference type="PROSITE" id="PS00184">
    <property type="entry name" value="GARS"/>
    <property type="match status" value="1"/>
</dbReference>
<dbReference type="Pfam" id="PF02844">
    <property type="entry name" value="GARS_N"/>
    <property type="match status" value="1"/>
</dbReference>
<dbReference type="UniPathway" id="UPA00074">
    <property type="reaction ID" value="UER00125"/>
</dbReference>
<dbReference type="InterPro" id="IPR011761">
    <property type="entry name" value="ATP-grasp"/>
</dbReference>
<dbReference type="InterPro" id="IPR020559">
    <property type="entry name" value="PRibGlycinamide_synth_CS"/>
</dbReference>
<dbReference type="HAMAP" id="MF_00138">
    <property type="entry name" value="GARS"/>
    <property type="match status" value="1"/>
</dbReference>
<comment type="cofactor">
    <cofactor evidence="1">
        <name>Mn(2+)</name>
        <dbReference type="ChEBI" id="CHEBI:29035"/>
    </cofactor>
</comment>
<dbReference type="PANTHER" id="PTHR43472">
    <property type="entry name" value="PHOSPHORIBOSYLAMINE--GLYCINE LIGASE"/>
    <property type="match status" value="1"/>
</dbReference>
<dbReference type="EC" id="6.3.4.13" evidence="4 17"/>
<evidence type="ECO:0000256" key="4">
    <source>
        <dbReference type="ARBA" id="ARBA00013255"/>
    </source>
</evidence>
<dbReference type="PANTHER" id="PTHR43472:SF1">
    <property type="entry name" value="PHOSPHORIBOSYLAMINE--GLYCINE LIGASE, CHLOROPLASTIC"/>
    <property type="match status" value="1"/>
</dbReference>
<evidence type="ECO:0000256" key="8">
    <source>
        <dbReference type="ARBA" id="ARBA00022741"/>
    </source>
</evidence>
<dbReference type="InterPro" id="IPR020562">
    <property type="entry name" value="PRibGlycinamide_synth_N"/>
</dbReference>